<reference evidence="2 3" key="1">
    <citation type="submission" date="2021-01" db="EMBL/GenBank/DDBJ databases">
        <title>Genome public.</title>
        <authorList>
            <person name="Liu C."/>
            <person name="Sun Q."/>
        </authorList>
    </citation>
    <scope>NUCLEOTIDE SEQUENCE [LARGE SCALE GENOMIC DNA]</scope>
    <source>
        <strain evidence="2 3">YIM B02515</strain>
    </source>
</reference>
<comment type="caution">
    <text evidence="2">The sequence shown here is derived from an EMBL/GenBank/DDBJ whole genome shotgun (WGS) entry which is preliminary data.</text>
</comment>
<protein>
    <submittedName>
        <fullName evidence="2">PHP domain-containing protein</fullName>
    </submittedName>
</protein>
<dbReference type="InterPro" id="IPR052018">
    <property type="entry name" value="PHP_domain"/>
</dbReference>
<dbReference type="RefSeq" id="WP_202747515.1">
    <property type="nucleotide sequence ID" value="NZ_JAESWC010000002.1"/>
</dbReference>
<dbReference type="SMART" id="SM00481">
    <property type="entry name" value="POLIIIAc"/>
    <property type="match status" value="1"/>
</dbReference>
<dbReference type="InterPro" id="IPR004013">
    <property type="entry name" value="PHP_dom"/>
</dbReference>
<gene>
    <name evidence="2" type="ORF">JK636_03785</name>
</gene>
<dbReference type="Pfam" id="PF02811">
    <property type="entry name" value="PHP"/>
    <property type="match status" value="1"/>
</dbReference>
<name>A0ABS1T6B0_9CLOT</name>
<organism evidence="2 3">
    <name type="scientific">Clostridium rhizosphaerae</name>
    <dbReference type="NCBI Taxonomy" id="2803861"/>
    <lineage>
        <taxon>Bacteria</taxon>
        <taxon>Bacillati</taxon>
        <taxon>Bacillota</taxon>
        <taxon>Clostridia</taxon>
        <taxon>Eubacteriales</taxon>
        <taxon>Clostridiaceae</taxon>
        <taxon>Clostridium</taxon>
    </lineage>
</organism>
<sequence length="277" mass="31485">MQFSDLHIHSAYSDGLMWPREIAEMASQNNVKCISITDHDTIDSQYKINELSRQFGINIIPGIELSTEYNDTELHLLGYFINIHNAELQQVLSLIKDSRVKRIKDIIQKLNNLDIDISYSDIIHEGSTLGRPHIAKILVSKGYVSNTKEAFTQYLTKGKPAYVDRYKIYYKDALKLINNCNGISVLAHPGEIRKGIHLKETVKELKVYGLNGIEVFHPAHSSTQVNDYYNLSKKYSLVISGGSDYHGSHNNTVSTIGTYGLDENLTNKFLKLNFFNR</sequence>
<dbReference type="EMBL" id="JAESWC010000002">
    <property type="protein sequence ID" value="MBL4934875.1"/>
    <property type="molecule type" value="Genomic_DNA"/>
</dbReference>
<dbReference type="Gene3D" id="1.10.150.650">
    <property type="match status" value="1"/>
</dbReference>
<dbReference type="InterPro" id="IPR016195">
    <property type="entry name" value="Pol/histidinol_Pase-like"/>
</dbReference>
<dbReference type="Proteomes" id="UP000632377">
    <property type="component" value="Unassembled WGS sequence"/>
</dbReference>
<dbReference type="Gene3D" id="3.20.20.140">
    <property type="entry name" value="Metal-dependent hydrolases"/>
    <property type="match status" value="1"/>
</dbReference>
<evidence type="ECO:0000313" key="2">
    <source>
        <dbReference type="EMBL" id="MBL4934875.1"/>
    </source>
</evidence>
<dbReference type="PANTHER" id="PTHR42924:SF3">
    <property type="entry name" value="POLYMERASE_HISTIDINOL PHOSPHATASE N-TERMINAL DOMAIN-CONTAINING PROTEIN"/>
    <property type="match status" value="1"/>
</dbReference>
<accession>A0ABS1T6B0</accession>
<keyword evidence="3" id="KW-1185">Reference proteome</keyword>
<evidence type="ECO:0000313" key="3">
    <source>
        <dbReference type="Proteomes" id="UP000632377"/>
    </source>
</evidence>
<dbReference type="CDD" id="cd07438">
    <property type="entry name" value="PHP_HisPPase_AMP"/>
    <property type="match status" value="1"/>
</dbReference>
<dbReference type="SUPFAM" id="SSF89550">
    <property type="entry name" value="PHP domain-like"/>
    <property type="match status" value="1"/>
</dbReference>
<dbReference type="InterPro" id="IPR003141">
    <property type="entry name" value="Pol/His_phosphatase_N"/>
</dbReference>
<feature type="domain" description="Polymerase/histidinol phosphatase N-terminal" evidence="1">
    <location>
        <begin position="4"/>
        <end position="69"/>
    </location>
</feature>
<dbReference type="PANTHER" id="PTHR42924">
    <property type="entry name" value="EXONUCLEASE"/>
    <property type="match status" value="1"/>
</dbReference>
<evidence type="ECO:0000259" key="1">
    <source>
        <dbReference type="SMART" id="SM00481"/>
    </source>
</evidence>
<proteinExistence type="predicted"/>